<dbReference type="EMBL" id="HACA01017247">
    <property type="protein sequence ID" value="CDW34608.1"/>
    <property type="molecule type" value="Transcribed_RNA"/>
</dbReference>
<reference evidence="2" key="1">
    <citation type="submission" date="2014-05" db="EMBL/GenBank/DDBJ databases">
        <authorList>
            <person name="Chronopoulou M."/>
        </authorList>
    </citation>
    <scope>NUCLEOTIDE SEQUENCE</scope>
    <source>
        <tissue evidence="2">Whole organism</tissue>
    </source>
</reference>
<feature type="signal peptide" evidence="1">
    <location>
        <begin position="1"/>
        <end position="20"/>
    </location>
</feature>
<sequence length="64" mass="7134">MKYAFVFLCIALVFAANVSSSVDNVNIQICDEDKDCSQGFVCKEIEGQTVMDIKMCQPSQKVNH</sequence>
<protein>
    <submittedName>
        <fullName evidence="2">Uncharacterized protein</fullName>
    </submittedName>
</protein>
<proteinExistence type="predicted"/>
<evidence type="ECO:0000313" key="2">
    <source>
        <dbReference type="EMBL" id="CDW34608.1"/>
    </source>
</evidence>
<organism evidence="2">
    <name type="scientific">Lepeophtheirus salmonis</name>
    <name type="common">Salmon louse</name>
    <name type="synonym">Caligus salmonis</name>
    <dbReference type="NCBI Taxonomy" id="72036"/>
    <lineage>
        <taxon>Eukaryota</taxon>
        <taxon>Metazoa</taxon>
        <taxon>Ecdysozoa</taxon>
        <taxon>Arthropoda</taxon>
        <taxon>Crustacea</taxon>
        <taxon>Multicrustacea</taxon>
        <taxon>Hexanauplia</taxon>
        <taxon>Copepoda</taxon>
        <taxon>Siphonostomatoida</taxon>
        <taxon>Caligidae</taxon>
        <taxon>Lepeophtheirus</taxon>
    </lineage>
</organism>
<keyword evidence="1" id="KW-0732">Signal</keyword>
<evidence type="ECO:0000256" key="1">
    <source>
        <dbReference type="SAM" id="SignalP"/>
    </source>
</evidence>
<name>A0A0K2U8P3_LEPSM</name>
<accession>A0A0K2U8P3</accession>
<dbReference type="AlphaFoldDB" id="A0A0K2U8P3"/>
<feature type="chain" id="PRO_5005488449" evidence="1">
    <location>
        <begin position="21"/>
        <end position="64"/>
    </location>
</feature>